<dbReference type="Gene3D" id="3.30.565.10">
    <property type="entry name" value="Histidine kinase-like ATPase, C-terminal domain"/>
    <property type="match status" value="1"/>
</dbReference>
<keyword evidence="1" id="KW-0723">Serine/threonine-protein kinase</keyword>
<sequence>MIVNHREPQGGETFPHSALLPGTDEELVSTLTAELRRSGDTYDEVLLVVSDRTRDLLSDAVHDLTGVLRRAGRAGFYQRLGFAYERFRQYLAEQASRGRRVYVIAEPDLRERPGDEPPPGRVRAYLAYESVCNDTYAPYGSAVTCVWDSRQHSAGVLDGVRATHRYLLTPQGRHRSPDFQPADDYLSDHGRAALHAVPAAVDHEQTLTEFTGLRELRAALSGWAVRHGFAADPADDLVVAVTEVATNGLRHAATPVRVRAWHHGRTLITQCDDNAGQPVPVTAGYHRPGGNRAVPGGRGLWLARQLADAVLLDTVPGRTSVRLHFPYHVMHR</sequence>
<protein>
    <submittedName>
        <fullName evidence="4">MEDS domain-containing protein</fullName>
    </submittedName>
</protein>
<dbReference type="InterPro" id="IPR036890">
    <property type="entry name" value="HATPase_C_sf"/>
</dbReference>
<evidence type="ECO:0000313" key="4">
    <source>
        <dbReference type="EMBL" id="WIM99644.1"/>
    </source>
</evidence>
<evidence type="ECO:0000259" key="2">
    <source>
        <dbReference type="Pfam" id="PF13581"/>
    </source>
</evidence>
<dbReference type="Pfam" id="PF13581">
    <property type="entry name" value="HATPase_c_2"/>
    <property type="match status" value="1"/>
</dbReference>
<evidence type="ECO:0000313" key="5">
    <source>
        <dbReference type="Proteomes" id="UP001240150"/>
    </source>
</evidence>
<dbReference type="PANTHER" id="PTHR35526:SF3">
    <property type="entry name" value="ANTI-SIGMA-F FACTOR RSBW"/>
    <property type="match status" value="1"/>
</dbReference>
<organism evidence="4 5">
    <name type="scientific">Actinoplanes oblitus</name>
    <dbReference type="NCBI Taxonomy" id="3040509"/>
    <lineage>
        <taxon>Bacteria</taxon>
        <taxon>Bacillati</taxon>
        <taxon>Actinomycetota</taxon>
        <taxon>Actinomycetes</taxon>
        <taxon>Micromonosporales</taxon>
        <taxon>Micromonosporaceae</taxon>
        <taxon>Actinoplanes</taxon>
    </lineage>
</organism>
<gene>
    <name evidence="4" type="ORF">ACTOB_003304</name>
</gene>
<dbReference type="InterPro" id="IPR025847">
    <property type="entry name" value="MEDS_domain"/>
</dbReference>
<feature type="domain" description="Histidine kinase/HSP90-like ATPase" evidence="2">
    <location>
        <begin position="213"/>
        <end position="324"/>
    </location>
</feature>
<evidence type="ECO:0000256" key="1">
    <source>
        <dbReference type="ARBA" id="ARBA00022527"/>
    </source>
</evidence>
<keyword evidence="1" id="KW-0808">Transferase</keyword>
<dbReference type="PANTHER" id="PTHR35526">
    <property type="entry name" value="ANTI-SIGMA-F FACTOR RSBW-RELATED"/>
    <property type="match status" value="1"/>
</dbReference>
<accession>A0ABY8WTK2</accession>
<dbReference type="CDD" id="cd16936">
    <property type="entry name" value="HATPase_RsbW-like"/>
    <property type="match status" value="1"/>
</dbReference>
<keyword evidence="5" id="KW-1185">Reference proteome</keyword>
<evidence type="ECO:0000259" key="3">
    <source>
        <dbReference type="Pfam" id="PF14417"/>
    </source>
</evidence>
<dbReference type="InterPro" id="IPR003594">
    <property type="entry name" value="HATPase_dom"/>
</dbReference>
<dbReference type="RefSeq" id="WP_284921081.1">
    <property type="nucleotide sequence ID" value="NZ_CP126980.1"/>
</dbReference>
<dbReference type="InterPro" id="IPR050267">
    <property type="entry name" value="Anti-sigma-factor_SerPK"/>
</dbReference>
<dbReference type="SUPFAM" id="SSF55874">
    <property type="entry name" value="ATPase domain of HSP90 chaperone/DNA topoisomerase II/histidine kinase"/>
    <property type="match status" value="1"/>
</dbReference>
<dbReference type="EMBL" id="CP126980">
    <property type="protein sequence ID" value="WIM99644.1"/>
    <property type="molecule type" value="Genomic_DNA"/>
</dbReference>
<dbReference type="Pfam" id="PF14417">
    <property type="entry name" value="MEDS"/>
    <property type="match status" value="1"/>
</dbReference>
<dbReference type="Proteomes" id="UP001240150">
    <property type="component" value="Chromosome"/>
</dbReference>
<name>A0ABY8WTK2_9ACTN</name>
<reference evidence="4 5" key="1">
    <citation type="submission" date="2023-06" db="EMBL/GenBank/DDBJ databases">
        <authorList>
            <person name="Yushchuk O."/>
            <person name="Binda E."/>
            <person name="Ruckert-Reed C."/>
            <person name="Fedorenko V."/>
            <person name="Kalinowski J."/>
            <person name="Marinelli F."/>
        </authorList>
    </citation>
    <scope>NUCLEOTIDE SEQUENCE [LARGE SCALE GENOMIC DNA]</scope>
    <source>
        <strain evidence="4 5">NRRL 3884</strain>
    </source>
</reference>
<feature type="domain" description="MEDS" evidence="3">
    <location>
        <begin position="16"/>
        <end position="165"/>
    </location>
</feature>
<keyword evidence="1" id="KW-0418">Kinase</keyword>
<proteinExistence type="predicted"/>